<proteinExistence type="predicted"/>
<dbReference type="Proteomes" id="UP001161247">
    <property type="component" value="Chromosome 4"/>
</dbReference>
<accession>A0AAV1D6D6</accession>
<protein>
    <submittedName>
        <fullName evidence="3">OLC1v1001804C1</fullName>
    </submittedName>
</protein>
<dbReference type="EMBL" id="OX459121">
    <property type="protein sequence ID" value="CAI9103340.1"/>
    <property type="molecule type" value="Genomic_DNA"/>
</dbReference>
<dbReference type="SUPFAM" id="SSF57889">
    <property type="entry name" value="Cysteine-rich domain"/>
    <property type="match status" value="1"/>
</dbReference>
<dbReference type="InterPro" id="IPR046349">
    <property type="entry name" value="C1-like_sf"/>
</dbReference>
<evidence type="ECO:0000259" key="2">
    <source>
        <dbReference type="Pfam" id="PF03107"/>
    </source>
</evidence>
<reference evidence="3" key="1">
    <citation type="submission" date="2023-03" db="EMBL/GenBank/DDBJ databases">
        <authorList>
            <person name="Julca I."/>
        </authorList>
    </citation>
    <scope>NUCLEOTIDE SEQUENCE</scope>
</reference>
<gene>
    <name evidence="3" type="ORF">OLC1_LOCUS12538</name>
</gene>
<keyword evidence="4" id="KW-1185">Reference proteome</keyword>
<dbReference type="AlphaFoldDB" id="A0AAV1D6D6"/>
<sequence>MQNKHFSHVHALVHHQIPQDEETQCSGCKLPASGKAYACLECNYFLHDQCFQARRSLRHPSHPSHPLMLSSCPTYPTNSFNCNICNLVGNGFSYCCSECEFDLHVHCALKPNPTPPNYSMPPNPPFVSPYPDYSNFNPGGRPGFNPPPSSIPAQQAQNFNPNNANFPSIYDIQEANRAAEAVDAAYARARLEARGRVYALNLI</sequence>
<name>A0AAV1D6D6_OLDCO</name>
<dbReference type="InterPro" id="IPR004146">
    <property type="entry name" value="DC1"/>
</dbReference>
<keyword evidence="1" id="KW-0677">Repeat</keyword>
<evidence type="ECO:0000313" key="3">
    <source>
        <dbReference type="EMBL" id="CAI9103340.1"/>
    </source>
</evidence>
<organism evidence="3 4">
    <name type="scientific">Oldenlandia corymbosa var. corymbosa</name>
    <dbReference type="NCBI Taxonomy" id="529605"/>
    <lineage>
        <taxon>Eukaryota</taxon>
        <taxon>Viridiplantae</taxon>
        <taxon>Streptophyta</taxon>
        <taxon>Embryophyta</taxon>
        <taxon>Tracheophyta</taxon>
        <taxon>Spermatophyta</taxon>
        <taxon>Magnoliopsida</taxon>
        <taxon>eudicotyledons</taxon>
        <taxon>Gunneridae</taxon>
        <taxon>Pentapetalae</taxon>
        <taxon>asterids</taxon>
        <taxon>lamiids</taxon>
        <taxon>Gentianales</taxon>
        <taxon>Rubiaceae</taxon>
        <taxon>Rubioideae</taxon>
        <taxon>Spermacoceae</taxon>
        <taxon>Hedyotis-Oldenlandia complex</taxon>
        <taxon>Oldenlandia</taxon>
    </lineage>
</organism>
<feature type="domain" description="DC1" evidence="2">
    <location>
        <begin position="6"/>
        <end position="50"/>
    </location>
</feature>
<evidence type="ECO:0000313" key="4">
    <source>
        <dbReference type="Proteomes" id="UP001161247"/>
    </source>
</evidence>
<dbReference type="PANTHER" id="PTHR46288:SF68">
    <property type="entry name" value="DC1 DOMAIN-CONTAINING PROTEIN"/>
    <property type="match status" value="1"/>
</dbReference>
<dbReference type="PANTHER" id="PTHR46288">
    <property type="entry name" value="PHORBOL-ESTER/DAG-TYPE DOMAIN-CONTAINING PROTEIN"/>
    <property type="match status" value="1"/>
</dbReference>
<feature type="domain" description="DC1" evidence="2">
    <location>
        <begin position="60"/>
        <end position="108"/>
    </location>
</feature>
<dbReference type="Pfam" id="PF03107">
    <property type="entry name" value="C1_2"/>
    <property type="match status" value="2"/>
</dbReference>
<evidence type="ECO:0000256" key="1">
    <source>
        <dbReference type="ARBA" id="ARBA00022737"/>
    </source>
</evidence>